<dbReference type="AlphaFoldDB" id="A0A6P2DIH9"/>
<feature type="domain" description="ABC-2 type transporter transmembrane" evidence="7">
    <location>
        <begin position="28"/>
        <end position="380"/>
    </location>
</feature>
<organism evidence="8 9">
    <name type="scientific">Gemmata massiliana</name>
    <dbReference type="NCBI Taxonomy" id="1210884"/>
    <lineage>
        <taxon>Bacteria</taxon>
        <taxon>Pseudomonadati</taxon>
        <taxon>Planctomycetota</taxon>
        <taxon>Planctomycetia</taxon>
        <taxon>Gemmatales</taxon>
        <taxon>Gemmataceae</taxon>
        <taxon>Gemmata</taxon>
    </lineage>
</organism>
<dbReference type="GO" id="GO:0140359">
    <property type="term" value="F:ABC-type transporter activity"/>
    <property type="evidence" value="ECO:0007669"/>
    <property type="project" value="InterPro"/>
</dbReference>
<feature type="transmembrane region" description="Helical" evidence="6">
    <location>
        <begin position="357"/>
        <end position="380"/>
    </location>
</feature>
<keyword evidence="3 6" id="KW-0812">Transmembrane</keyword>
<proteinExistence type="predicted"/>
<dbReference type="Pfam" id="PF12698">
    <property type="entry name" value="ABC2_membrane_3"/>
    <property type="match status" value="1"/>
</dbReference>
<dbReference type="KEGG" id="gms:SOIL9_83770"/>
<gene>
    <name evidence="8" type="ORF">SOIL9_83770</name>
</gene>
<keyword evidence="9" id="KW-1185">Reference proteome</keyword>
<dbReference type="PANTHER" id="PTHR30294">
    <property type="entry name" value="MEMBRANE COMPONENT OF ABC TRANSPORTER YHHJ-RELATED"/>
    <property type="match status" value="1"/>
</dbReference>
<dbReference type="EMBL" id="LR593886">
    <property type="protein sequence ID" value="VTR99859.1"/>
    <property type="molecule type" value="Genomic_DNA"/>
</dbReference>
<name>A0A6P2DIH9_9BACT</name>
<evidence type="ECO:0000259" key="7">
    <source>
        <dbReference type="Pfam" id="PF12698"/>
    </source>
</evidence>
<sequence>MRSKVSLALVLARKDWWLFWADRRAAALCFIVPVLLASAFGTIFSRPVSGTATKLPVVIVIEDDGPFTRHVADELLASPRLDVKEVTRSEAESAVAARKIVAVVLPTGFEHLKNWQPGVTTEQPELLLLCHPNATAERQMAQGIVTEAVMKRVTREAFRDVLKDGTEETLAPPFKIETVTAAPFAGAQFNSYAHSFCGMTLQYLLFWGMESGLLLLRERSRSVWTRVRAAAVPLSCVIAGKALATGMIALLQVLVTFGVGYLAFGVKIDGSLIGFVLLAVVACGLAASTGLLVAALGGTEARARNISILVILGVSMLGGLWVPAFLLPGWARDISLVLPTTWALRGFETATWQAGGFWAVVPSIVVVAGCTVLLLTIAALRLRFAELRLRQGKI</sequence>
<keyword evidence="4 6" id="KW-1133">Transmembrane helix</keyword>
<evidence type="ECO:0000313" key="8">
    <source>
        <dbReference type="EMBL" id="VTR99859.1"/>
    </source>
</evidence>
<evidence type="ECO:0000256" key="5">
    <source>
        <dbReference type="ARBA" id="ARBA00023136"/>
    </source>
</evidence>
<feature type="transmembrane region" description="Helical" evidence="6">
    <location>
        <begin position="270"/>
        <end position="296"/>
    </location>
</feature>
<keyword evidence="2" id="KW-1003">Cell membrane</keyword>
<protein>
    <recommendedName>
        <fullName evidence="7">ABC-2 type transporter transmembrane domain-containing protein</fullName>
    </recommendedName>
</protein>
<dbReference type="PANTHER" id="PTHR30294:SF38">
    <property type="entry name" value="TRANSPORT PERMEASE PROTEIN"/>
    <property type="match status" value="1"/>
</dbReference>
<accession>A0A6P2DIH9</accession>
<dbReference type="InterPro" id="IPR013525">
    <property type="entry name" value="ABC2_TM"/>
</dbReference>
<dbReference type="Proteomes" id="UP000464178">
    <property type="component" value="Chromosome"/>
</dbReference>
<evidence type="ECO:0000256" key="2">
    <source>
        <dbReference type="ARBA" id="ARBA00022475"/>
    </source>
</evidence>
<evidence type="ECO:0000256" key="1">
    <source>
        <dbReference type="ARBA" id="ARBA00004651"/>
    </source>
</evidence>
<feature type="transmembrane region" description="Helical" evidence="6">
    <location>
        <begin position="308"/>
        <end position="331"/>
    </location>
</feature>
<evidence type="ECO:0000256" key="3">
    <source>
        <dbReference type="ARBA" id="ARBA00022692"/>
    </source>
</evidence>
<comment type="subcellular location">
    <subcellularLocation>
        <location evidence="1">Cell membrane</location>
        <topology evidence="1">Multi-pass membrane protein</topology>
    </subcellularLocation>
</comment>
<dbReference type="Gene3D" id="3.40.1710.10">
    <property type="entry name" value="abc type-2 transporter like domain"/>
    <property type="match status" value="1"/>
</dbReference>
<dbReference type="RefSeq" id="WP_162671998.1">
    <property type="nucleotide sequence ID" value="NZ_LR593886.1"/>
</dbReference>
<evidence type="ECO:0000256" key="4">
    <source>
        <dbReference type="ARBA" id="ARBA00022989"/>
    </source>
</evidence>
<dbReference type="GO" id="GO:0005886">
    <property type="term" value="C:plasma membrane"/>
    <property type="evidence" value="ECO:0007669"/>
    <property type="project" value="UniProtKB-SubCell"/>
</dbReference>
<reference evidence="8 9" key="1">
    <citation type="submission" date="2019-05" db="EMBL/GenBank/DDBJ databases">
        <authorList>
            <consortium name="Science for Life Laboratories"/>
        </authorList>
    </citation>
    <scope>NUCLEOTIDE SEQUENCE [LARGE SCALE GENOMIC DNA]</scope>
    <source>
        <strain evidence="8">Soil9</strain>
    </source>
</reference>
<evidence type="ECO:0000256" key="6">
    <source>
        <dbReference type="SAM" id="Phobius"/>
    </source>
</evidence>
<dbReference type="InterPro" id="IPR051449">
    <property type="entry name" value="ABC-2_transporter_component"/>
</dbReference>
<evidence type="ECO:0000313" key="9">
    <source>
        <dbReference type="Proteomes" id="UP000464178"/>
    </source>
</evidence>
<keyword evidence="5 6" id="KW-0472">Membrane</keyword>
<feature type="transmembrane region" description="Helical" evidence="6">
    <location>
        <begin position="237"/>
        <end position="264"/>
    </location>
</feature>